<dbReference type="PANTHER" id="PTHR36836:SF1">
    <property type="entry name" value="COLANIC ACID BIOSYNTHESIS PROTEIN WCAK"/>
    <property type="match status" value="1"/>
</dbReference>
<evidence type="ECO:0000313" key="4">
    <source>
        <dbReference type="Proteomes" id="UP000177701"/>
    </source>
</evidence>
<name>A0A1F5A8R8_9BACT</name>
<dbReference type="EMBL" id="MEYH01000071">
    <property type="protein sequence ID" value="OGD14959.1"/>
    <property type="molecule type" value="Genomic_DNA"/>
</dbReference>
<organism evidence="3 4">
    <name type="scientific">Candidatus Sediminicultor quintus</name>
    <dbReference type="NCBI Taxonomy" id="1797291"/>
    <lineage>
        <taxon>Bacteria</taxon>
        <taxon>Pseudomonadati</taxon>
        <taxon>Atribacterota</taxon>
        <taxon>Candidatus Phoenicimicrobiia</taxon>
        <taxon>Candidatus Pheonicimicrobiales</taxon>
        <taxon>Candidatus Phoenicimicrobiaceae</taxon>
        <taxon>Candidatus Sediminicultor</taxon>
    </lineage>
</organism>
<feature type="domain" description="Polysaccharide pyruvyl transferase" evidence="2">
    <location>
        <begin position="14"/>
        <end position="301"/>
    </location>
</feature>
<dbReference type="InterPro" id="IPR007345">
    <property type="entry name" value="Polysacch_pyruvyl_Trfase"/>
</dbReference>
<keyword evidence="1" id="KW-0472">Membrane</keyword>
<dbReference type="SUPFAM" id="SSF53756">
    <property type="entry name" value="UDP-Glycosyltransferase/glycogen phosphorylase"/>
    <property type="match status" value="1"/>
</dbReference>
<dbReference type="Proteomes" id="UP000177701">
    <property type="component" value="Unassembled WGS sequence"/>
</dbReference>
<dbReference type="PANTHER" id="PTHR36836">
    <property type="entry name" value="COLANIC ACID BIOSYNTHESIS PROTEIN WCAK"/>
    <property type="match status" value="1"/>
</dbReference>
<protein>
    <submittedName>
        <fullName evidence="3">Polysaccharide pyruvyl transferase CsaB</fullName>
    </submittedName>
</protein>
<gene>
    <name evidence="3" type="ORF">A2V47_08010</name>
</gene>
<evidence type="ECO:0000256" key="1">
    <source>
        <dbReference type="SAM" id="Phobius"/>
    </source>
</evidence>
<accession>A0A1F5A8R8</accession>
<dbReference type="Pfam" id="PF04230">
    <property type="entry name" value="PS_pyruv_trans"/>
    <property type="match status" value="1"/>
</dbReference>
<dbReference type="NCBIfam" id="TIGR03609">
    <property type="entry name" value="S_layer_CsaB"/>
    <property type="match status" value="1"/>
</dbReference>
<keyword evidence="1" id="KW-0812">Transmembrane</keyword>
<feature type="transmembrane region" description="Helical" evidence="1">
    <location>
        <begin position="92"/>
        <end position="113"/>
    </location>
</feature>
<dbReference type="Gene3D" id="3.40.50.2000">
    <property type="entry name" value="Glycogen Phosphorylase B"/>
    <property type="match status" value="1"/>
</dbReference>
<dbReference type="STRING" id="1797291.A2V47_08010"/>
<keyword evidence="3" id="KW-0808">Transferase</keyword>
<sequence>MVKIMISGYFGFDNTGDEAILKSMVGAFKEKIPQIKITVLSHDPLQTSRTYQVKAINRLHLISIICCLRNVNLFISGGGGLLQDSTGKGWSILYYLGLILLAKIVKVPVMIYAQGIGPVNKQINKKLMKWILNSVDLITVRDNSSKKLLKNLGVVKPSIYVNSDPVFLLKKKNINHTIDNYPYIQEMINPDNRLLIGVSVREYQGNRSDSKRIFAQAADYLIENYKARIIFFPFKYDEDVHLSEEILSLMKNKAEVLKIKLEPEELLSVLSRLSLLVGVRLHSIIFSSMANIPFIALNYDPKVKYFVEDLGLPELLLEIDEGISLKNIQEKIEYVKENNDKIKDILLKKVKKLEEKALANNELVYKFLKP</sequence>
<evidence type="ECO:0000259" key="2">
    <source>
        <dbReference type="Pfam" id="PF04230"/>
    </source>
</evidence>
<dbReference type="AlphaFoldDB" id="A0A1F5A8R8"/>
<dbReference type="GO" id="GO:0016740">
    <property type="term" value="F:transferase activity"/>
    <property type="evidence" value="ECO:0007669"/>
    <property type="project" value="UniProtKB-KW"/>
</dbReference>
<proteinExistence type="predicted"/>
<evidence type="ECO:0000313" key="3">
    <source>
        <dbReference type="EMBL" id="OGD14959.1"/>
    </source>
</evidence>
<reference evidence="3 4" key="1">
    <citation type="journal article" date="2016" name="Nat. Commun.">
        <title>Thousands of microbial genomes shed light on interconnected biogeochemical processes in an aquifer system.</title>
        <authorList>
            <person name="Anantharaman K."/>
            <person name="Brown C.T."/>
            <person name="Hug L.A."/>
            <person name="Sharon I."/>
            <person name="Castelle C.J."/>
            <person name="Probst A.J."/>
            <person name="Thomas B.C."/>
            <person name="Singh A."/>
            <person name="Wilkins M.J."/>
            <person name="Karaoz U."/>
            <person name="Brodie E.L."/>
            <person name="Williams K.H."/>
            <person name="Hubbard S.S."/>
            <person name="Banfield J.F."/>
        </authorList>
    </citation>
    <scope>NUCLEOTIDE SEQUENCE [LARGE SCALE GENOMIC DNA]</scope>
</reference>
<dbReference type="InterPro" id="IPR019896">
    <property type="entry name" value="Polysacch_pyruvyl_Trfase_CsaB"/>
</dbReference>
<comment type="caution">
    <text evidence="3">The sequence shown here is derived from an EMBL/GenBank/DDBJ whole genome shotgun (WGS) entry which is preliminary data.</text>
</comment>
<keyword evidence="1" id="KW-1133">Transmembrane helix</keyword>
<feature type="transmembrane region" description="Helical" evidence="1">
    <location>
        <begin position="59"/>
        <end position="80"/>
    </location>
</feature>